<dbReference type="EMBL" id="CP003944">
    <property type="protein sequence ID" value="AFZ49612.1"/>
    <property type="molecule type" value="Genomic_DNA"/>
</dbReference>
<feature type="transmembrane region" description="Helical" evidence="1">
    <location>
        <begin position="12"/>
        <end position="35"/>
    </location>
</feature>
<accession>K9YSX8</accession>
<gene>
    <name evidence="2" type="ORF">Dacsa_0872</name>
</gene>
<dbReference type="KEGG" id="dsl:Dacsa_0872"/>
<dbReference type="AlphaFoldDB" id="K9YSX8"/>
<keyword evidence="1" id="KW-0812">Transmembrane</keyword>
<protein>
    <submittedName>
        <fullName evidence="2">Uncharacterized protein</fullName>
    </submittedName>
</protein>
<proteinExistence type="predicted"/>
<evidence type="ECO:0000313" key="2">
    <source>
        <dbReference type="EMBL" id="AFZ49612.1"/>
    </source>
</evidence>
<dbReference type="Proteomes" id="UP000010482">
    <property type="component" value="Chromosome"/>
</dbReference>
<sequence>MEEKKYSWKGSPNAGAVLSLLALFGGIAVILLGFIG</sequence>
<name>K9YSX8_DACS8</name>
<reference evidence="2" key="1">
    <citation type="submission" date="2012-04" db="EMBL/GenBank/DDBJ databases">
        <title>Finished genome of Dactylococcopsis salina PCC 8305.</title>
        <authorList>
            <consortium name="US DOE Joint Genome Institute"/>
            <person name="Gugger M."/>
            <person name="Coursin T."/>
            <person name="Rippka R."/>
            <person name="Tandeau De Marsac N."/>
            <person name="Huntemann M."/>
            <person name="Wei C.-L."/>
            <person name="Han J."/>
            <person name="Detter J.C."/>
            <person name="Han C."/>
            <person name="Tapia R."/>
            <person name="Daligault H."/>
            <person name="Chen A."/>
            <person name="Krypides N."/>
            <person name="Mavromatis K."/>
            <person name="Markowitz V."/>
            <person name="Szeto E."/>
            <person name="Ivanova N."/>
            <person name="Ovchinnikova G."/>
            <person name="Pagani I."/>
            <person name="Pati A."/>
            <person name="Goodwin L."/>
            <person name="Peters L."/>
            <person name="Pitluck S."/>
            <person name="Woyke T."/>
            <person name="Kerfeld C."/>
        </authorList>
    </citation>
    <scope>NUCLEOTIDE SEQUENCE [LARGE SCALE GENOMIC DNA]</scope>
    <source>
        <strain evidence="2">PCC 8305</strain>
    </source>
</reference>
<dbReference type="HOGENOM" id="CLU_218835_0_0_3"/>
<keyword evidence="1" id="KW-1133">Transmembrane helix</keyword>
<evidence type="ECO:0000256" key="1">
    <source>
        <dbReference type="SAM" id="Phobius"/>
    </source>
</evidence>
<organism evidence="2 3">
    <name type="scientific">Dactylococcopsis salina (strain PCC 8305)</name>
    <name type="common">Myxobactron salinum</name>
    <dbReference type="NCBI Taxonomy" id="13035"/>
    <lineage>
        <taxon>Bacteria</taxon>
        <taxon>Bacillati</taxon>
        <taxon>Cyanobacteriota</taxon>
        <taxon>Cyanophyceae</taxon>
        <taxon>Nodosilineales</taxon>
        <taxon>Cymatolegaceae</taxon>
        <taxon>Dactylococcopsis</taxon>
    </lineage>
</organism>
<evidence type="ECO:0000313" key="3">
    <source>
        <dbReference type="Proteomes" id="UP000010482"/>
    </source>
</evidence>
<keyword evidence="1" id="KW-0472">Membrane</keyword>
<keyword evidence="3" id="KW-1185">Reference proteome</keyword>